<proteinExistence type="predicted"/>
<dbReference type="Proteomes" id="UP000013785">
    <property type="component" value="Unassembled WGS sequence"/>
</dbReference>
<dbReference type="RefSeq" id="WP_010768638.1">
    <property type="nucleotide sequence ID" value="NZ_ASWE01000002.1"/>
</dbReference>
<gene>
    <name evidence="1" type="ORF">UC3_01976</name>
</gene>
<reference evidence="1 2" key="1">
    <citation type="submission" date="2013-02" db="EMBL/GenBank/DDBJ databases">
        <title>The Genome Sequence of Enterococcus phoeniculicola BAA-412.</title>
        <authorList>
            <consortium name="The Broad Institute Genome Sequencing Platform"/>
            <consortium name="The Broad Institute Genome Sequencing Center for Infectious Disease"/>
            <person name="Earl A.M."/>
            <person name="Gilmore M.S."/>
            <person name="Lebreton F."/>
            <person name="Walker B."/>
            <person name="Young S.K."/>
            <person name="Zeng Q."/>
            <person name="Gargeya S."/>
            <person name="Fitzgerald M."/>
            <person name="Haas B."/>
            <person name="Abouelleil A."/>
            <person name="Alvarado L."/>
            <person name="Arachchi H.M."/>
            <person name="Berlin A.M."/>
            <person name="Chapman S.B."/>
            <person name="Dewar J."/>
            <person name="Goldberg J."/>
            <person name="Griggs A."/>
            <person name="Gujja S."/>
            <person name="Hansen M."/>
            <person name="Howarth C."/>
            <person name="Imamovic A."/>
            <person name="Larimer J."/>
            <person name="McCowan C."/>
            <person name="Murphy C."/>
            <person name="Neiman D."/>
            <person name="Pearson M."/>
            <person name="Priest M."/>
            <person name="Roberts A."/>
            <person name="Saif S."/>
            <person name="Shea T."/>
            <person name="Sisk P."/>
            <person name="Sykes S."/>
            <person name="Wortman J."/>
            <person name="Nusbaum C."/>
            <person name="Birren B."/>
        </authorList>
    </citation>
    <scope>NUCLEOTIDE SEQUENCE [LARGE SCALE GENOMIC DNA]</scope>
    <source>
        <strain evidence="1 2">ATCC BAA-412</strain>
    </source>
</reference>
<dbReference type="HOGENOM" id="CLU_1303339_0_0_9"/>
<dbReference type="EMBL" id="AJAT01000016">
    <property type="protein sequence ID" value="EOL42999.1"/>
    <property type="molecule type" value="Genomic_DNA"/>
</dbReference>
<sequence>MSYRIKKIGNSQMFLVPHKIGAQLIEKDKLHFTVQRQNDGRYLFSSLEDMNLYGKSTISIKKIGRSYYLRIPSEILYENYSDTQNKYLFVELDTLSNYVYVPIEDKYNSFENAYSIEKGSIVNFQQGDKKFRGVVISGPKYNYLKNKCVICLIQTLELNEEDLLKTNFGMVNPGDLLTVSLNSQLSVVGKLSATEVAVINYRLSEIFNLGR</sequence>
<dbReference type="AlphaFoldDB" id="R3TND2"/>
<protein>
    <submittedName>
        <fullName evidence="1">Uncharacterized protein</fullName>
    </submittedName>
</protein>
<organism evidence="1 2">
    <name type="scientific">Enterococcus phoeniculicola ATCC BAA-412</name>
    <dbReference type="NCBI Taxonomy" id="1158610"/>
    <lineage>
        <taxon>Bacteria</taxon>
        <taxon>Bacillati</taxon>
        <taxon>Bacillota</taxon>
        <taxon>Bacilli</taxon>
        <taxon>Lactobacillales</taxon>
        <taxon>Enterococcaceae</taxon>
        <taxon>Enterococcus</taxon>
    </lineage>
</organism>
<name>R3TND2_9ENTE</name>
<dbReference type="STRING" id="154621.RV11_GL003183"/>
<comment type="caution">
    <text evidence="1">The sequence shown here is derived from an EMBL/GenBank/DDBJ whole genome shotgun (WGS) entry which is preliminary data.</text>
</comment>
<evidence type="ECO:0000313" key="2">
    <source>
        <dbReference type="Proteomes" id="UP000013785"/>
    </source>
</evidence>
<evidence type="ECO:0000313" key="1">
    <source>
        <dbReference type="EMBL" id="EOL42999.1"/>
    </source>
</evidence>
<accession>R3TND2</accession>
<dbReference type="PATRIC" id="fig|1158610.3.peg.1969"/>
<keyword evidence="2" id="KW-1185">Reference proteome</keyword>